<dbReference type="EMBL" id="PFGP01000081">
    <property type="protein sequence ID" value="PIW66413.1"/>
    <property type="molecule type" value="Genomic_DNA"/>
</dbReference>
<protein>
    <submittedName>
        <fullName evidence="2">Uncharacterized protein</fullName>
    </submittedName>
</protein>
<feature type="transmembrane region" description="Helical" evidence="1">
    <location>
        <begin position="168"/>
        <end position="191"/>
    </location>
</feature>
<feature type="transmembrane region" description="Helical" evidence="1">
    <location>
        <begin position="37"/>
        <end position="57"/>
    </location>
</feature>
<feature type="transmembrane region" description="Helical" evidence="1">
    <location>
        <begin position="7"/>
        <end position="25"/>
    </location>
</feature>
<feature type="transmembrane region" description="Helical" evidence="1">
    <location>
        <begin position="136"/>
        <end position="156"/>
    </location>
</feature>
<comment type="caution">
    <text evidence="2">The sequence shown here is derived from an EMBL/GenBank/DDBJ whole genome shotgun (WGS) entry which is preliminary data.</text>
</comment>
<evidence type="ECO:0000313" key="3">
    <source>
        <dbReference type="Proteomes" id="UP000231267"/>
    </source>
</evidence>
<dbReference type="Proteomes" id="UP000231267">
    <property type="component" value="Unassembled WGS sequence"/>
</dbReference>
<keyword evidence="1" id="KW-0472">Membrane</keyword>
<proteinExistence type="predicted"/>
<evidence type="ECO:0000256" key="1">
    <source>
        <dbReference type="SAM" id="Phobius"/>
    </source>
</evidence>
<gene>
    <name evidence="2" type="ORF">COW11_03410</name>
</gene>
<feature type="transmembrane region" description="Helical" evidence="1">
    <location>
        <begin position="102"/>
        <end position="124"/>
    </location>
</feature>
<evidence type="ECO:0000313" key="2">
    <source>
        <dbReference type="EMBL" id="PIW66413.1"/>
    </source>
</evidence>
<dbReference type="AlphaFoldDB" id="A0A2J0LLC0"/>
<sequence length="220" mass="24889">MIKKPLKLIFGLLLIPVDFFLIVNFCKEITGIPILSQAQAMFLYGIASYIGVHIFIIKPDFLYVFGHESTHALTAKLFGGKIFDFKVSSKGGRIRTNKANTAVALTPYMIPFYTIVISAIYFGMSLFRNVNEFTGYFIFALGASLAFHLVQTAEYLRQKQSDIVKSGYIFSMPLVVLINIAITAGILSFLFTEFSFKNMALSVFTQARDLYMQVWQQIFM</sequence>
<reference evidence="2 3" key="1">
    <citation type="submission" date="2017-09" db="EMBL/GenBank/DDBJ databases">
        <title>Depth-based differentiation of microbial function through sediment-hosted aquifers and enrichment of novel symbionts in the deep terrestrial subsurface.</title>
        <authorList>
            <person name="Probst A.J."/>
            <person name="Ladd B."/>
            <person name="Jarett J.K."/>
            <person name="Geller-Mcgrath D.E."/>
            <person name="Sieber C.M."/>
            <person name="Emerson J.B."/>
            <person name="Anantharaman K."/>
            <person name="Thomas B.C."/>
            <person name="Malmstrom R."/>
            <person name="Stieglmeier M."/>
            <person name="Klingl A."/>
            <person name="Woyke T."/>
            <person name="Ryan C.M."/>
            <person name="Banfield J.F."/>
        </authorList>
    </citation>
    <scope>NUCLEOTIDE SEQUENCE [LARGE SCALE GENOMIC DNA]</scope>
    <source>
        <strain evidence="2">CG12_big_fil_rev_8_21_14_0_65_43_15</strain>
    </source>
</reference>
<keyword evidence="1" id="KW-1133">Transmembrane helix</keyword>
<keyword evidence="1" id="KW-0812">Transmembrane</keyword>
<accession>A0A2J0LLC0</accession>
<organism evidence="2 3">
    <name type="scientific">Candidatus Taenaricola geysiri</name>
    <dbReference type="NCBI Taxonomy" id="1974752"/>
    <lineage>
        <taxon>Bacteria</taxon>
        <taxon>Pseudomonadati</taxon>
        <taxon>Candidatus Omnitrophota</taxon>
        <taxon>Candidatus Taenaricola</taxon>
    </lineage>
</organism>
<name>A0A2J0LLC0_9BACT</name>